<keyword evidence="3" id="KW-0227">DNA damage</keyword>
<dbReference type="GO" id="GO:0034974">
    <property type="term" value="C:Swi5-Swi2 complex"/>
    <property type="evidence" value="ECO:0007669"/>
    <property type="project" value="TreeGrafter"/>
</dbReference>
<organism evidence="7 8">
    <name type="scientific">Cyprinus carpio carpio</name>
    <dbReference type="NCBI Taxonomy" id="630221"/>
    <lineage>
        <taxon>Eukaryota</taxon>
        <taxon>Metazoa</taxon>
        <taxon>Chordata</taxon>
        <taxon>Craniata</taxon>
        <taxon>Vertebrata</taxon>
        <taxon>Euteleostomi</taxon>
        <taxon>Actinopterygii</taxon>
        <taxon>Neopterygii</taxon>
        <taxon>Teleostei</taxon>
        <taxon>Ostariophysi</taxon>
        <taxon>Cypriniformes</taxon>
        <taxon>Cyprinidae</taxon>
        <taxon>Cyprininae</taxon>
        <taxon>Cyprinus</taxon>
    </lineage>
</organism>
<reference evidence="7" key="2">
    <citation type="submission" date="2025-09" db="UniProtKB">
        <authorList>
            <consortium name="Ensembl"/>
        </authorList>
    </citation>
    <scope>IDENTIFICATION</scope>
</reference>
<evidence type="ECO:0000256" key="6">
    <source>
        <dbReference type="ARBA" id="ARBA00030081"/>
    </source>
</evidence>
<name>A0A9J8BG61_CYPCA</name>
<dbReference type="PANTHER" id="PTHR28529">
    <property type="entry name" value="DNA REPAIR PROTEIN SWI5 HOMOLOG"/>
    <property type="match status" value="1"/>
</dbReference>
<dbReference type="InterPro" id="IPR010760">
    <property type="entry name" value="DNA-repair_Swi5"/>
</dbReference>
<keyword evidence="4" id="KW-0234">DNA repair</keyword>
<sequence>NNESSTVNPLMPTESYAIQSSKASKLLTWLKLGFVVQELDQHIDLLHEYNDIKDIGQTLLGRLAGLRGVTTRDLNSNFGLELDD</sequence>
<keyword evidence="8" id="KW-1185">Reference proteome</keyword>
<reference evidence="7" key="1">
    <citation type="submission" date="2025-08" db="UniProtKB">
        <authorList>
            <consortium name="Ensembl"/>
        </authorList>
    </citation>
    <scope>IDENTIFICATION</scope>
</reference>
<comment type="function">
    <text evidence="5">Component of the swi5-sfr1 complex, a complex required for double-strand break repair via homologous recombination.</text>
</comment>
<evidence type="ECO:0000256" key="3">
    <source>
        <dbReference type="ARBA" id="ARBA00022763"/>
    </source>
</evidence>
<protein>
    <recommendedName>
        <fullName evidence="2">DNA repair protein SWI5 homolog</fullName>
    </recommendedName>
    <alternativeName>
        <fullName evidence="6">Protein SAE3 homolog</fullName>
    </alternativeName>
</protein>
<dbReference type="Proteomes" id="UP001108240">
    <property type="component" value="Unplaced"/>
</dbReference>
<dbReference type="PANTHER" id="PTHR28529:SF2">
    <property type="entry name" value="DNA REPAIR PROTEIN SWI5 HOMOLOG"/>
    <property type="match status" value="1"/>
</dbReference>
<dbReference type="Gene3D" id="1.20.5.170">
    <property type="match status" value="1"/>
</dbReference>
<proteinExistence type="inferred from homology"/>
<comment type="similarity">
    <text evidence="1">Belongs to the SWI5/SAE3 family.</text>
</comment>
<evidence type="ECO:0000313" key="8">
    <source>
        <dbReference type="Proteomes" id="UP001108240"/>
    </source>
</evidence>
<evidence type="ECO:0000256" key="4">
    <source>
        <dbReference type="ARBA" id="ARBA00023204"/>
    </source>
</evidence>
<evidence type="ECO:0000256" key="2">
    <source>
        <dbReference type="ARBA" id="ARBA00019825"/>
    </source>
</evidence>
<dbReference type="GO" id="GO:0032798">
    <property type="term" value="C:Swi5-Sfr1 complex"/>
    <property type="evidence" value="ECO:0007669"/>
    <property type="project" value="TreeGrafter"/>
</dbReference>
<evidence type="ECO:0000256" key="1">
    <source>
        <dbReference type="ARBA" id="ARBA00008060"/>
    </source>
</evidence>
<dbReference type="Pfam" id="PF07061">
    <property type="entry name" value="Swi5"/>
    <property type="match status" value="1"/>
</dbReference>
<accession>A0A9J8BG61</accession>
<dbReference type="Ensembl" id="ENSCCRT00000198508.1">
    <property type="protein sequence ID" value="ENSCCRP00000152250.1"/>
    <property type="gene ID" value="ENSCCRG00000068012.1"/>
</dbReference>
<evidence type="ECO:0000313" key="7">
    <source>
        <dbReference type="Ensembl" id="ENSCCRP00000152250.1"/>
    </source>
</evidence>
<dbReference type="GO" id="GO:0000724">
    <property type="term" value="P:double-strand break repair via homologous recombination"/>
    <property type="evidence" value="ECO:0007669"/>
    <property type="project" value="TreeGrafter"/>
</dbReference>
<dbReference type="AlphaFoldDB" id="A0A9J8BG61"/>
<dbReference type="GeneTree" id="ENSGT00990000204868"/>
<evidence type="ECO:0000256" key="5">
    <source>
        <dbReference type="ARBA" id="ARBA00025380"/>
    </source>
</evidence>